<feature type="compositionally biased region" description="Polar residues" evidence="1">
    <location>
        <begin position="251"/>
        <end position="265"/>
    </location>
</feature>
<name>A0A1C3KEI3_PLAOA</name>
<dbReference type="VEuPathDB" id="PlasmoDB:PocGH01_00222900"/>
<dbReference type="EMBL" id="FLRJ01000015">
    <property type="protein sequence ID" value="SBT72031.1"/>
    <property type="molecule type" value="Genomic_DNA"/>
</dbReference>
<evidence type="ECO:0000313" key="2">
    <source>
        <dbReference type="EMBL" id="SBT72031.1"/>
    </source>
</evidence>
<dbReference type="OrthoDB" id="10452528at2759"/>
<sequence>MSEIISLNDLPSVKYEKELKDSINYNTLENSVKNVIEDEEIHSWVQNFKSKVEEYLTNSPRHFSFNNDKRCKDFNYLIIEIINKIHSLSDNIGRKAKWSNEIKKWRDDYFSRNPSLICDKNNKYWDLQLKDLYDLCEDYLFVQEKLEEIKISDKCESFITKMNEKKEVLNQKRTFFERKIRFMNIPNIPCSHTILDNHIPPINCTPITKPDLAPDADVANDDQLGSGESGDRLRIHLSSSFGGFNDDRQRSSTLREGNETNSDSSSNAISLVSLPIFGVLVCSFLLYRFTPLRSKFHGNFLKNVDAPLNKDDKTIDQMLFNTSNLSDNYSENMQYNVSYQTIQN</sequence>
<accession>A0A1C3KEI3</accession>
<protein>
    <recommendedName>
        <fullName evidence="4">PIR protein</fullName>
    </recommendedName>
</protein>
<dbReference type="AlphaFoldDB" id="A0A1C3KEI3"/>
<evidence type="ECO:0008006" key="4">
    <source>
        <dbReference type="Google" id="ProtNLM"/>
    </source>
</evidence>
<dbReference type="VEuPathDB" id="PlasmoDB:POWCR01_000016500"/>
<evidence type="ECO:0000313" key="3">
    <source>
        <dbReference type="Proteomes" id="UP000243200"/>
    </source>
</evidence>
<reference evidence="2 3" key="1">
    <citation type="submission" date="2016-06" db="EMBL/GenBank/DDBJ databases">
        <authorList>
            <consortium name="Pathogen Informatics"/>
        </authorList>
    </citation>
    <scope>NUCLEOTIDE SEQUENCE [LARGE SCALE GENOMIC DNA]</scope>
</reference>
<proteinExistence type="predicted"/>
<dbReference type="Proteomes" id="UP000243200">
    <property type="component" value="Unassembled WGS sequence"/>
</dbReference>
<organism evidence="2 3">
    <name type="scientific">Plasmodium ovale</name>
    <name type="common">malaria parasite P. ovale</name>
    <dbReference type="NCBI Taxonomy" id="36330"/>
    <lineage>
        <taxon>Eukaryota</taxon>
        <taxon>Sar</taxon>
        <taxon>Alveolata</taxon>
        <taxon>Apicomplexa</taxon>
        <taxon>Aconoidasida</taxon>
        <taxon>Haemosporida</taxon>
        <taxon>Plasmodiidae</taxon>
        <taxon>Plasmodium</taxon>
        <taxon>Plasmodium (Plasmodium)</taxon>
    </lineage>
</organism>
<feature type="region of interest" description="Disordered" evidence="1">
    <location>
        <begin position="244"/>
        <end position="265"/>
    </location>
</feature>
<evidence type="ECO:0000256" key="1">
    <source>
        <dbReference type="SAM" id="MobiDB-lite"/>
    </source>
</evidence>
<gene>
    <name evidence="2" type="primary">PowCR01_000016500</name>
    <name evidence="2" type="ORF">POWCR01_000016500</name>
</gene>